<sequence length="506" mass="56331">MPQFTYLRKFGTCLSCKQSINYASPTVYALSTAPARAAIGVIRITGPASKKIFTKLTHSSSTPQHRVASVRKIYDTLTTSDVYGERKSKKLLLDECLVLFFESPKSYTGEDLLELHLHGGVAVINRVMSTIGKLHSPISPIRLAEPGEFSKRAFQNQRFDLTEVEGINTLIHAETEMQRVSALSSMKGETNILFNQWRERILRNIALLTTVIDFGEDHDIDEVNDLFDHVNIDIVDLQKEVEEYLLKVRRSQILLDGIKITLTGPPNAGKSSLLNILAQDDKAIVSSIAGTTRDAMDVPLDINGYKIIIGDTAGIRKSTDEIEKEGIKRAKKKSMEADINILILPADELDTETEFLAHALSLVRNSDKENMLIINKSDLISKEMREEILVLFSERLGIPQESILFISCTENEGIEKLIGNLTARFEKVTNSDKEDPISISNRAKEILANDVLYGFSEFYKFKEIDDIVMASEGLRSSVEGIGKITGQAIGVEEILGVVFSKFCIGK</sequence>
<dbReference type="EMBL" id="KV454003">
    <property type="protein sequence ID" value="ODQ46712.1"/>
    <property type="molecule type" value="Genomic_DNA"/>
</dbReference>
<dbReference type="AlphaFoldDB" id="A0A1E3NKN7"/>
<dbReference type="GO" id="GO:0070899">
    <property type="term" value="P:mitochondrial tRNA wobble uridine modification"/>
    <property type="evidence" value="ECO:0007669"/>
    <property type="project" value="EnsemblFungi"/>
</dbReference>
<accession>A0A1E3NKN7</accession>
<dbReference type="HAMAP" id="MF_00379">
    <property type="entry name" value="GTPase_MnmE"/>
    <property type="match status" value="1"/>
</dbReference>
<dbReference type="GO" id="GO:0005743">
    <property type="term" value="C:mitochondrial inner membrane"/>
    <property type="evidence" value="ECO:0007669"/>
    <property type="project" value="EnsemblFungi"/>
</dbReference>
<dbReference type="Pfam" id="PF01926">
    <property type="entry name" value="MMR_HSR1"/>
    <property type="match status" value="1"/>
</dbReference>
<dbReference type="Gene3D" id="3.40.50.300">
    <property type="entry name" value="P-loop containing nucleotide triphosphate hydrolases"/>
    <property type="match status" value="1"/>
</dbReference>
<evidence type="ECO:0000256" key="1">
    <source>
        <dbReference type="ARBA" id="ARBA00011043"/>
    </source>
</evidence>
<evidence type="ECO:0000313" key="8">
    <source>
        <dbReference type="Proteomes" id="UP000094455"/>
    </source>
</evidence>
<keyword evidence="3 5" id="KW-0547">Nucleotide-binding</keyword>
<dbReference type="Proteomes" id="UP000094455">
    <property type="component" value="Unassembled WGS sequence"/>
</dbReference>
<evidence type="ECO:0000259" key="6">
    <source>
        <dbReference type="PROSITE" id="PS51709"/>
    </source>
</evidence>
<dbReference type="NCBIfam" id="TIGR00231">
    <property type="entry name" value="small_GTP"/>
    <property type="match status" value="1"/>
</dbReference>
<keyword evidence="8" id="KW-1185">Reference proteome</keyword>
<evidence type="ECO:0000256" key="3">
    <source>
        <dbReference type="ARBA" id="ARBA00022741"/>
    </source>
</evidence>
<dbReference type="CDD" id="cd04164">
    <property type="entry name" value="trmE"/>
    <property type="match status" value="1"/>
</dbReference>
<dbReference type="PANTHER" id="PTHR42714">
    <property type="entry name" value="TRNA MODIFICATION GTPASE GTPBP3"/>
    <property type="match status" value="1"/>
</dbReference>
<dbReference type="STRING" id="763406.A0A1E3NKN7"/>
<dbReference type="Pfam" id="PF12631">
    <property type="entry name" value="MnmE_helical"/>
    <property type="match status" value="1"/>
</dbReference>
<organism evidence="7 8">
    <name type="scientific">Pichia membranifaciens NRRL Y-2026</name>
    <dbReference type="NCBI Taxonomy" id="763406"/>
    <lineage>
        <taxon>Eukaryota</taxon>
        <taxon>Fungi</taxon>
        <taxon>Dikarya</taxon>
        <taxon>Ascomycota</taxon>
        <taxon>Saccharomycotina</taxon>
        <taxon>Pichiomycetes</taxon>
        <taxon>Pichiales</taxon>
        <taxon>Pichiaceae</taxon>
        <taxon>Pichia</taxon>
    </lineage>
</organism>
<keyword evidence="4 5" id="KW-0342">GTP-binding</keyword>
<keyword evidence="2 5" id="KW-0819">tRNA processing</keyword>
<dbReference type="InterPro" id="IPR025867">
    <property type="entry name" value="MnmE_helical"/>
</dbReference>
<dbReference type="RefSeq" id="XP_019017825.1">
    <property type="nucleotide sequence ID" value="XM_019162824.1"/>
</dbReference>
<dbReference type="Gene3D" id="3.30.1360.120">
    <property type="entry name" value="Probable tRNA modification gtpase trme, domain 1"/>
    <property type="match status" value="1"/>
</dbReference>
<protein>
    <recommendedName>
        <fullName evidence="6">TrmE-type G domain-containing protein</fullName>
    </recommendedName>
</protein>
<evidence type="ECO:0000256" key="5">
    <source>
        <dbReference type="RuleBase" id="RU003313"/>
    </source>
</evidence>
<evidence type="ECO:0000256" key="4">
    <source>
        <dbReference type="ARBA" id="ARBA00023134"/>
    </source>
</evidence>
<gene>
    <name evidence="7" type="ORF">PICMEDRAFT_33426</name>
</gene>
<dbReference type="InterPro" id="IPR005225">
    <property type="entry name" value="Small_GTP-bd"/>
</dbReference>
<dbReference type="PANTHER" id="PTHR42714:SF2">
    <property type="entry name" value="TRNA MODIFICATION GTPASE GTPBP3, MITOCHONDRIAL"/>
    <property type="match status" value="1"/>
</dbReference>
<dbReference type="InterPro" id="IPR004520">
    <property type="entry name" value="GTPase_MnmE"/>
</dbReference>
<dbReference type="Gene3D" id="1.20.120.430">
    <property type="entry name" value="tRNA modification GTPase MnmE domain 2"/>
    <property type="match status" value="1"/>
</dbReference>
<evidence type="ECO:0000313" key="7">
    <source>
        <dbReference type="EMBL" id="ODQ46712.1"/>
    </source>
</evidence>
<dbReference type="OrthoDB" id="188276at2759"/>
<name>A0A1E3NKN7_9ASCO</name>
<dbReference type="PROSITE" id="PS51709">
    <property type="entry name" value="G_TRME"/>
    <property type="match status" value="1"/>
</dbReference>
<dbReference type="CDD" id="cd14858">
    <property type="entry name" value="TrmE_N"/>
    <property type="match status" value="1"/>
</dbReference>
<dbReference type="InterPro" id="IPR027266">
    <property type="entry name" value="TrmE/GcvT-like"/>
</dbReference>
<dbReference type="NCBIfam" id="NF003661">
    <property type="entry name" value="PRK05291.1-3"/>
    <property type="match status" value="1"/>
</dbReference>
<dbReference type="InterPro" id="IPR027368">
    <property type="entry name" value="MnmE_dom2"/>
</dbReference>
<dbReference type="InterPro" id="IPR031168">
    <property type="entry name" value="G_TrmE"/>
</dbReference>
<dbReference type="NCBIfam" id="TIGR00450">
    <property type="entry name" value="mnmE_trmE_thdF"/>
    <property type="match status" value="1"/>
</dbReference>
<dbReference type="GO" id="GO:0030488">
    <property type="term" value="P:tRNA methylation"/>
    <property type="evidence" value="ECO:0007669"/>
    <property type="project" value="TreeGrafter"/>
</dbReference>
<dbReference type="GO" id="GO:0005525">
    <property type="term" value="F:GTP binding"/>
    <property type="evidence" value="ECO:0007669"/>
    <property type="project" value="UniProtKB-KW"/>
</dbReference>
<feature type="domain" description="TrmE-type G" evidence="6">
    <location>
        <begin position="257"/>
        <end position="426"/>
    </location>
</feature>
<dbReference type="GO" id="GO:0003924">
    <property type="term" value="F:GTPase activity"/>
    <property type="evidence" value="ECO:0007669"/>
    <property type="project" value="InterPro"/>
</dbReference>
<dbReference type="GeneID" id="30179511"/>
<proteinExistence type="inferred from homology"/>
<dbReference type="InterPro" id="IPR027417">
    <property type="entry name" value="P-loop_NTPase"/>
</dbReference>
<reference evidence="7 8" key="1">
    <citation type="journal article" date="2016" name="Proc. Natl. Acad. Sci. U.S.A.">
        <title>Comparative genomics of biotechnologically important yeasts.</title>
        <authorList>
            <person name="Riley R."/>
            <person name="Haridas S."/>
            <person name="Wolfe K.H."/>
            <person name="Lopes M.R."/>
            <person name="Hittinger C.T."/>
            <person name="Goeker M."/>
            <person name="Salamov A.A."/>
            <person name="Wisecaver J.H."/>
            <person name="Long T.M."/>
            <person name="Calvey C.H."/>
            <person name="Aerts A.L."/>
            <person name="Barry K.W."/>
            <person name="Choi C."/>
            <person name="Clum A."/>
            <person name="Coughlan A.Y."/>
            <person name="Deshpande S."/>
            <person name="Douglass A.P."/>
            <person name="Hanson S.J."/>
            <person name="Klenk H.-P."/>
            <person name="LaButti K.M."/>
            <person name="Lapidus A."/>
            <person name="Lindquist E.A."/>
            <person name="Lipzen A.M."/>
            <person name="Meier-Kolthoff J.P."/>
            <person name="Ohm R.A."/>
            <person name="Otillar R.P."/>
            <person name="Pangilinan J.L."/>
            <person name="Peng Y."/>
            <person name="Rokas A."/>
            <person name="Rosa C.A."/>
            <person name="Scheuner C."/>
            <person name="Sibirny A.A."/>
            <person name="Slot J.C."/>
            <person name="Stielow J.B."/>
            <person name="Sun H."/>
            <person name="Kurtzman C.P."/>
            <person name="Blackwell M."/>
            <person name="Grigoriev I.V."/>
            <person name="Jeffries T.W."/>
        </authorList>
    </citation>
    <scope>NUCLEOTIDE SEQUENCE [LARGE SCALE GENOMIC DNA]</scope>
    <source>
        <strain evidence="7 8">NRRL Y-2026</strain>
    </source>
</reference>
<dbReference type="InterPro" id="IPR006073">
    <property type="entry name" value="GTP-bd"/>
</dbReference>
<comment type="similarity">
    <text evidence="1 5">Belongs to the TRAFAC class TrmE-Era-EngA-EngB-Septin-like GTPase superfamily. TrmE GTPase family.</text>
</comment>
<dbReference type="SUPFAM" id="SSF52540">
    <property type="entry name" value="P-loop containing nucleoside triphosphate hydrolases"/>
    <property type="match status" value="1"/>
</dbReference>
<evidence type="ECO:0000256" key="2">
    <source>
        <dbReference type="ARBA" id="ARBA00022694"/>
    </source>
</evidence>
<dbReference type="Pfam" id="PF10396">
    <property type="entry name" value="TrmE_N"/>
    <property type="match status" value="1"/>
</dbReference>
<dbReference type="InterPro" id="IPR018948">
    <property type="entry name" value="GTP-bd_TrmE_N"/>
</dbReference>